<name>A0ACA9RW24_9GLOM</name>
<evidence type="ECO:0000313" key="1">
    <source>
        <dbReference type="EMBL" id="CAG8809893.1"/>
    </source>
</evidence>
<proteinExistence type="predicted"/>
<evidence type="ECO:0000313" key="2">
    <source>
        <dbReference type="Proteomes" id="UP000789920"/>
    </source>
</evidence>
<feature type="non-terminal residue" evidence="1">
    <location>
        <position position="127"/>
    </location>
</feature>
<gene>
    <name evidence="1" type="ORF">RPERSI_LOCUS22962</name>
</gene>
<sequence length="127" mass="15155">MPNEKESYSHEERENFTSMSENDESYQSYCLSKADYFEDEIERLYHEIEHLKKDNNSLKNTLFSLINRYPKEFKHFIKFLQGLIDTVCQPIRGNSILTISLRGYPTNKIISKIVTHKSMLYTKYDLE</sequence>
<keyword evidence="2" id="KW-1185">Reference proteome</keyword>
<reference evidence="1" key="1">
    <citation type="submission" date="2021-06" db="EMBL/GenBank/DDBJ databases">
        <authorList>
            <person name="Kallberg Y."/>
            <person name="Tangrot J."/>
            <person name="Rosling A."/>
        </authorList>
    </citation>
    <scope>NUCLEOTIDE SEQUENCE</scope>
    <source>
        <strain evidence="1">MA461A</strain>
    </source>
</reference>
<comment type="caution">
    <text evidence="1">The sequence shown here is derived from an EMBL/GenBank/DDBJ whole genome shotgun (WGS) entry which is preliminary data.</text>
</comment>
<dbReference type="EMBL" id="CAJVQC010070654">
    <property type="protein sequence ID" value="CAG8809893.1"/>
    <property type="molecule type" value="Genomic_DNA"/>
</dbReference>
<accession>A0ACA9RW24</accession>
<organism evidence="1 2">
    <name type="scientific">Racocetra persica</name>
    <dbReference type="NCBI Taxonomy" id="160502"/>
    <lineage>
        <taxon>Eukaryota</taxon>
        <taxon>Fungi</taxon>
        <taxon>Fungi incertae sedis</taxon>
        <taxon>Mucoromycota</taxon>
        <taxon>Glomeromycotina</taxon>
        <taxon>Glomeromycetes</taxon>
        <taxon>Diversisporales</taxon>
        <taxon>Gigasporaceae</taxon>
        <taxon>Racocetra</taxon>
    </lineage>
</organism>
<dbReference type="Proteomes" id="UP000789920">
    <property type="component" value="Unassembled WGS sequence"/>
</dbReference>
<protein>
    <submittedName>
        <fullName evidence="1">26079_t:CDS:1</fullName>
    </submittedName>
</protein>